<dbReference type="Pfam" id="PF10252">
    <property type="entry name" value="PP28"/>
    <property type="match status" value="1"/>
</dbReference>
<dbReference type="Proteomes" id="UP000683360">
    <property type="component" value="Unassembled WGS sequence"/>
</dbReference>
<evidence type="ECO:0000259" key="2">
    <source>
        <dbReference type="Pfam" id="PF10252"/>
    </source>
</evidence>
<dbReference type="AlphaFoldDB" id="A0A8S3UUT3"/>
<feature type="domain" description="Casein kinase substrate phosphoprotein PP28" evidence="2">
    <location>
        <begin position="162"/>
        <end position="239"/>
    </location>
</feature>
<dbReference type="InterPro" id="IPR019380">
    <property type="entry name" value="Casein_kinase_sb_PP28"/>
</dbReference>
<keyword evidence="4" id="KW-1185">Reference proteome</keyword>
<evidence type="ECO:0000313" key="3">
    <source>
        <dbReference type="EMBL" id="CAG2247920.1"/>
    </source>
</evidence>
<evidence type="ECO:0000256" key="1">
    <source>
        <dbReference type="SAM" id="MobiDB-lite"/>
    </source>
</evidence>
<accession>A0A8S3UUT3</accession>
<protein>
    <recommendedName>
        <fullName evidence="2">Casein kinase substrate phosphoprotein PP28 domain-containing protein</fullName>
    </recommendedName>
</protein>
<dbReference type="PANTHER" id="PTHR22055">
    <property type="entry name" value="28 KDA HEAT- AND ACID-STABLE PHOSPHOPROTEIN PDGF-ASSOCIATED PROTEIN"/>
    <property type="match status" value="1"/>
</dbReference>
<evidence type="ECO:0000313" key="4">
    <source>
        <dbReference type="Proteomes" id="UP000683360"/>
    </source>
</evidence>
<feature type="compositionally biased region" description="Basic and acidic residues" evidence="1">
    <location>
        <begin position="115"/>
        <end position="127"/>
    </location>
</feature>
<sequence>MVLEWTKKHYVELINICLPVIKTVWRYLNPLIHGNQLSVTSDLEPCTCFYDNKNPDFKITPESGGPRGNKKTHKGQRRHFTDESEMKHAQEKEERQKEWRRKQGIESEEEEEVEGKETVVKEGEEAKGAAAPGDLPPSSSEESSDDESDKHKGIEHLIEVENPNRMKGRAIKKVTELEGGKTELTRREREEIEKQQAKANYQKMHMAGKTDEARADLARLAIIRKQREEATKKKEAQKAKEEAAKQKS</sequence>
<gene>
    <name evidence="3" type="ORF">MEDL_59779</name>
</gene>
<comment type="caution">
    <text evidence="3">The sequence shown here is derived from an EMBL/GenBank/DDBJ whole genome shotgun (WGS) entry which is preliminary data.</text>
</comment>
<organism evidence="3 4">
    <name type="scientific">Mytilus edulis</name>
    <name type="common">Blue mussel</name>
    <dbReference type="NCBI Taxonomy" id="6550"/>
    <lineage>
        <taxon>Eukaryota</taxon>
        <taxon>Metazoa</taxon>
        <taxon>Spiralia</taxon>
        <taxon>Lophotrochozoa</taxon>
        <taxon>Mollusca</taxon>
        <taxon>Bivalvia</taxon>
        <taxon>Autobranchia</taxon>
        <taxon>Pteriomorphia</taxon>
        <taxon>Mytilida</taxon>
        <taxon>Mytiloidea</taxon>
        <taxon>Mytilidae</taxon>
        <taxon>Mytilinae</taxon>
        <taxon>Mytilus</taxon>
    </lineage>
</organism>
<dbReference type="InterPro" id="IPR039876">
    <property type="entry name" value="HAP28"/>
</dbReference>
<dbReference type="EMBL" id="CAJPWZ010002919">
    <property type="protein sequence ID" value="CAG2247920.1"/>
    <property type="molecule type" value="Genomic_DNA"/>
</dbReference>
<feature type="compositionally biased region" description="Basic and acidic residues" evidence="1">
    <location>
        <begin position="148"/>
        <end position="164"/>
    </location>
</feature>
<name>A0A8S3UUT3_MYTED</name>
<reference evidence="3" key="1">
    <citation type="submission" date="2021-03" db="EMBL/GenBank/DDBJ databases">
        <authorList>
            <person name="Bekaert M."/>
        </authorList>
    </citation>
    <scope>NUCLEOTIDE SEQUENCE</scope>
</reference>
<feature type="compositionally biased region" description="Basic residues" evidence="1">
    <location>
        <begin position="68"/>
        <end position="78"/>
    </location>
</feature>
<feature type="region of interest" description="Disordered" evidence="1">
    <location>
        <begin position="228"/>
        <end position="248"/>
    </location>
</feature>
<feature type="compositionally biased region" description="Basic and acidic residues" evidence="1">
    <location>
        <begin position="79"/>
        <end position="105"/>
    </location>
</feature>
<feature type="compositionally biased region" description="Basic and acidic residues" evidence="1">
    <location>
        <begin position="173"/>
        <end position="196"/>
    </location>
</feature>
<dbReference type="OrthoDB" id="21120at2759"/>
<proteinExistence type="predicted"/>
<feature type="region of interest" description="Disordered" evidence="1">
    <location>
        <begin position="56"/>
        <end position="210"/>
    </location>
</feature>